<keyword evidence="1" id="KW-0472">Membrane</keyword>
<feature type="transmembrane region" description="Helical" evidence="1">
    <location>
        <begin position="25"/>
        <end position="42"/>
    </location>
</feature>
<dbReference type="EMBL" id="JAODUP010000132">
    <property type="protein sequence ID" value="KAK2160483.1"/>
    <property type="molecule type" value="Genomic_DNA"/>
</dbReference>
<feature type="transmembrane region" description="Helical" evidence="1">
    <location>
        <begin position="125"/>
        <end position="149"/>
    </location>
</feature>
<accession>A0AAD9JXU9</accession>
<dbReference type="AlphaFoldDB" id="A0AAD9JXU9"/>
<feature type="transmembrane region" description="Helical" evidence="1">
    <location>
        <begin position="169"/>
        <end position="197"/>
    </location>
</feature>
<feature type="transmembrane region" description="Helical" evidence="1">
    <location>
        <begin position="54"/>
        <end position="73"/>
    </location>
</feature>
<evidence type="ECO:0000259" key="2">
    <source>
        <dbReference type="Pfam" id="PF25085"/>
    </source>
</evidence>
<sequence length="383" mass="45290">MYLFFKDLEWWVSIRHPKEIWENHPSYLVGEVTFYIFGLLTLKHALRLRGRFPYLWLASVLHGLTVESISYFLPDIDNFWHAQSMVMLLGRRLPLHIIIVYPVFIYTASVAVARLRLSRWAEPFAVGLAVVLIDIPFDIMGIKLLWWTWHDTDPNLFDRMYWVPWNSYYFHATFFKEIICCLLTGMFSFPLGTLQFIPIYHTLHDKYHIHTEVCVFLLIGVYMLMWWTGDRHPEHDARTLPNKGWFDELALVIYLHYFLYMLLVFIDEPQNIKSIGVHEMIGECNATTSMVTALGQTVSKRKYLCLNDYDEGYYDFHCADPPQHGTEWYTICGNGYTNHMEYEVIITGLSLFGLYVYTQMMKYSGRQARTGLPRAVMHKMKRH</sequence>
<dbReference type="InterPro" id="IPR056704">
    <property type="entry name" value="DUF7802"/>
</dbReference>
<protein>
    <recommendedName>
        <fullName evidence="2">DUF7802 domain-containing protein</fullName>
    </recommendedName>
</protein>
<dbReference type="Proteomes" id="UP001208570">
    <property type="component" value="Unassembled WGS sequence"/>
</dbReference>
<organism evidence="3 4">
    <name type="scientific">Paralvinella palmiformis</name>
    <dbReference type="NCBI Taxonomy" id="53620"/>
    <lineage>
        <taxon>Eukaryota</taxon>
        <taxon>Metazoa</taxon>
        <taxon>Spiralia</taxon>
        <taxon>Lophotrochozoa</taxon>
        <taxon>Annelida</taxon>
        <taxon>Polychaeta</taxon>
        <taxon>Sedentaria</taxon>
        <taxon>Canalipalpata</taxon>
        <taxon>Terebellida</taxon>
        <taxon>Terebelliformia</taxon>
        <taxon>Alvinellidae</taxon>
        <taxon>Paralvinella</taxon>
    </lineage>
</organism>
<dbReference type="Pfam" id="PF25085">
    <property type="entry name" value="DUF7802"/>
    <property type="match status" value="1"/>
</dbReference>
<keyword evidence="1" id="KW-1133">Transmembrane helix</keyword>
<reference evidence="3" key="1">
    <citation type="journal article" date="2023" name="Mol. Biol. Evol.">
        <title>Third-Generation Sequencing Reveals the Adaptive Role of the Epigenome in Three Deep-Sea Polychaetes.</title>
        <authorList>
            <person name="Perez M."/>
            <person name="Aroh O."/>
            <person name="Sun Y."/>
            <person name="Lan Y."/>
            <person name="Juniper S.K."/>
            <person name="Young C.R."/>
            <person name="Angers B."/>
            <person name="Qian P.Y."/>
        </authorList>
    </citation>
    <scope>NUCLEOTIDE SEQUENCE</scope>
    <source>
        <strain evidence="3">P08H-3</strain>
    </source>
</reference>
<evidence type="ECO:0000256" key="1">
    <source>
        <dbReference type="SAM" id="Phobius"/>
    </source>
</evidence>
<name>A0AAD9JXU9_9ANNE</name>
<feature type="transmembrane region" description="Helical" evidence="1">
    <location>
        <begin position="249"/>
        <end position="266"/>
    </location>
</feature>
<comment type="caution">
    <text evidence="3">The sequence shown here is derived from an EMBL/GenBank/DDBJ whole genome shotgun (WGS) entry which is preliminary data.</text>
</comment>
<dbReference type="PANTHER" id="PTHR35982:SF1">
    <property type="entry name" value="SPIROCYCLASE, AVEC FAMILY"/>
    <property type="match status" value="1"/>
</dbReference>
<evidence type="ECO:0000313" key="3">
    <source>
        <dbReference type="EMBL" id="KAK2160483.1"/>
    </source>
</evidence>
<keyword evidence="4" id="KW-1185">Reference proteome</keyword>
<feature type="transmembrane region" description="Helical" evidence="1">
    <location>
        <begin position="209"/>
        <end position="229"/>
    </location>
</feature>
<feature type="transmembrane region" description="Helical" evidence="1">
    <location>
        <begin position="93"/>
        <end position="113"/>
    </location>
</feature>
<proteinExistence type="predicted"/>
<feature type="domain" description="DUF7802" evidence="2">
    <location>
        <begin position="9"/>
        <end position="174"/>
    </location>
</feature>
<dbReference type="PANTHER" id="PTHR35982">
    <property type="entry name" value="AGAP005361-PA"/>
    <property type="match status" value="1"/>
</dbReference>
<evidence type="ECO:0000313" key="4">
    <source>
        <dbReference type="Proteomes" id="UP001208570"/>
    </source>
</evidence>
<keyword evidence="1" id="KW-0812">Transmembrane</keyword>
<gene>
    <name evidence="3" type="ORF">LSH36_132g01073</name>
</gene>